<proteinExistence type="predicted"/>
<reference evidence="3 4" key="1">
    <citation type="submission" date="2024-02" db="UniProtKB">
        <authorList>
            <consortium name="WormBaseParasite"/>
        </authorList>
    </citation>
    <scope>IDENTIFICATION</scope>
</reference>
<keyword evidence="2" id="KW-1185">Reference proteome</keyword>
<evidence type="ECO:0000256" key="1">
    <source>
        <dbReference type="SAM" id="Phobius"/>
    </source>
</evidence>
<name>A0AAF3FR56_9BILA</name>
<evidence type="ECO:0000313" key="4">
    <source>
        <dbReference type="WBParaSite" id="MBELARI_LOCUS9717"/>
    </source>
</evidence>
<feature type="transmembrane region" description="Helical" evidence="1">
    <location>
        <begin position="80"/>
        <end position="103"/>
    </location>
</feature>
<keyword evidence="1" id="KW-0472">Membrane</keyword>
<accession>A0AAF3FR56</accession>
<sequence length="108" mass="12176">MEQVHKSVIPTISASISEKHEPSPATSMESILWDEKKQRPRSLRSVTFTGATVIRITRDDDEKGEMTQLNAVEPPRRASFYVKIVTIIFLNLVAASLVLIFVLSKKHN</sequence>
<protein>
    <submittedName>
        <fullName evidence="3 4">Uncharacterized protein</fullName>
    </submittedName>
</protein>
<evidence type="ECO:0000313" key="2">
    <source>
        <dbReference type="Proteomes" id="UP000887575"/>
    </source>
</evidence>
<dbReference type="WBParaSite" id="MBELARI_LOCUS9215">
    <property type="protein sequence ID" value="MBELARI_LOCUS9215"/>
    <property type="gene ID" value="MBELARI_LOCUS9215"/>
</dbReference>
<keyword evidence="1" id="KW-1133">Transmembrane helix</keyword>
<organism evidence="2 4">
    <name type="scientific">Mesorhabditis belari</name>
    <dbReference type="NCBI Taxonomy" id="2138241"/>
    <lineage>
        <taxon>Eukaryota</taxon>
        <taxon>Metazoa</taxon>
        <taxon>Ecdysozoa</taxon>
        <taxon>Nematoda</taxon>
        <taxon>Chromadorea</taxon>
        <taxon>Rhabditida</taxon>
        <taxon>Rhabditina</taxon>
        <taxon>Rhabditomorpha</taxon>
        <taxon>Rhabditoidea</taxon>
        <taxon>Rhabditidae</taxon>
        <taxon>Mesorhabditinae</taxon>
        <taxon>Mesorhabditis</taxon>
    </lineage>
</organism>
<dbReference type="WBParaSite" id="MBELARI_LOCUS9717">
    <property type="protein sequence ID" value="MBELARI_LOCUS9717"/>
    <property type="gene ID" value="MBELARI_LOCUS9717"/>
</dbReference>
<keyword evidence="1" id="KW-0812">Transmembrane</keyword>
<dbReference type="AlphaFoldDB" id="A0AAF3FR56"/>
<dbReference type="Proteomes" id="UP000887575">
    <property type="component" value="Unassembled WGS sequence"/>
</dbReference>
<evidence type="ECO:0000313" key="3">
    <source>
        <dbReference type="WBParaSite" id="MBELARI_LOCUS9215"/>
    </source>
</evidence>